<feature type="transmembrane region" description="Helical" evidence="1">
    <location>
        <begin position="17"/>
        <end position="39"/>
    </location>
</feature>
<keyword evidence="1" id="KW-0812">Transmembrane</keyword>
<accession>A0A8H4R7Y5</accession>
<comment type="caution">
    <text evidence="2">The sequence shown here is derived from an EMBL/GenBank/DDBJ whole genome shotgun (WGS) entry which is preliminary data.</text>
</comment>
<organism evidence="2 3">
    <name type="scientific">Agrocybe pediades</name>
    <dbReference type="NCBI Taxonomy" id="84607"/>
    <lineage>
        <taxon>Eukaryota</taxon>
        <taxon>Fungi</taxon>
        <taxon>Dikarya</taxon>
        <taxon>Basidiomycota</taxon>
        <taxon>Agaricomycotina</taxon>
        <taxon>Agaricomycetes</taxon>
        <taxon>Agaricomycetidae</taxon>
        <taxon>Agaricales</taxon>
        <taxon>Agaricineae</taxon>
        <taxon>Strophariaceae</taxon>
        <taxon>Agrocybe</taxon>
    </lineage>
</organism>
<dbReference type="Proteomes" id="UP000521872">
    <property type="component" value="Unassembled WGS sequence"/>
</dbReference>
<proteinExistence type="predicted"/>
<evidence type="ECO:0000313" key="2">
    <source>
        <dbReference type="EMBL" id="KAF4623811.1"/>
    </source>
</evidence>
<keyword evidence="1" id="KW-0472">Membrane</keyword>
<gene>
    <name evidence="2" type="ORF">D9613_002247</name>
</gene>
<sequence length="407" mass="46908">MPLGSDSLFPPVRRRSYVFITCFVLVAVTFISLLSSSVWNIRPSPYLPTGGSQETWSQNPQGEHDPYHHQYFLKGPPTERFRDNLLPNVKYITSWISAGWTNDVMTYINLIYLGFLTNRVPIVGMFTPSHIGGHVPPINFGDVFDVPRLAKALRLPVVEWHQVKNLTHGDLDELGCWNLWEAVQDREHMARRSSVPDLLKLDISYTTAPTGIKLIPRYEHDQHASFSSLAALSFPETRAENLVEPRASPYHAVKLPPDEQVLCYDYLYYVSAHQPFEFDFDFSPAWLFVGQHMHWTAELESITDGYIRRAFGTQEGQPTPPWISIHVRHGDFRNWCEGETKDCFAPISVIARRVEEVKKELLERKGLTVDYVIMTSDERDPKWWEEVTAQGWFGLDHSQTEEIYGPW</sequence>
<keyword evidence="3" id="KW-1185">Reference proteome</keyword>
<dbReference type="CDD" id="cd11296">
    <property type="entry name" value="O-FucT_like"/>
    <property type="match status" value="1"/>
</dbReference>
<name>A0A8H4R7Y5_9AGAR</name>
<protein>
    <submittedName>
        <fullName evidence="2">Uncharacterized protein</fullName>
    </submittedName>
</protein>
<dbReference type="AlphaFoldDB" id="A0A8H4R7Y5"/>
<dbReference type="EMBL" id="JAACJL010000001">
    <property type="protein sequence ID" value="KAF4623811.1"/>
    <property type="molecule type" value="Genomic_DNA"/>
</dbReference>
<reference evidence="2 3" key="1">
    <citation type="submission" date="2019-12" db="EMBL/GenBank/DDBJ databases">
        <authorList>
            <person name="Floudas D."/>
            <person name="Bentzer J."/>
            <person name="Ahren D."/>
            <person name="Johansson T."/>
            <person name="Persson P."/>
            <person name="Tunlid A."/>
        </authorList>
    </citation>
    <scope>NUCLEOTIDE SEQUENCE [LARGE SCALE GENOMIC DNA]</scope>
    <source>
        <strain evidence="2 3">CBS 102.39</strain>
    </source>
</reference>
<keyword evidence="1" id="KW-1133">Transmembrane helix</keyword>
<evidence type="ECO:0000313" key="3">
    <source>
        <dbReference type="Proteomes" id="UP000521872"/>
    </source>
</evidence>
<evidence type="ECO:0000256" key="1">
    <source>
        <dbReference type="SAM" id="Phobius"/>
    </source>
</evidence>